<evidence type="ECO:0000256" key="1">
    <source>
        <dbReference type="SAM" id="MobiDB-lite"/>
    </source>
</evidence>
<dbReference type="InterPro" id="IPR036084">
    <property type="entry name" value="Ser_inhib-like_sf"/>
</dbReference>
<feature type="region of interest" description="Disordered" evidence="1">
    <location>
        <begin position="185"/>
        <end position="335"/>
    </location>
</feature>
<evidence type="ECO:0000313" key="4">
    <source>
        <dbReference type="Proteomes" id="UP000694892"/>
    </source>
</evidence>
<dbReference type="EMBL" id="CM004478">
    <property type="protein sequence ID" value="OCT73570.1"/>
    <property type="molecule type" value="Genomic_DNA"/>
</dbReference>
<feature type="compositionally biased region" description="Acidic residues" evidence="1">
    <location>
        <begin position="196"/>
        <end position="237"/>
    </location>
</feature>
<gene>
    <name evidence="3" type="ORF">XELAEV_18036549mg</name>
</gene>
<dbReference type="Proteomes" id="UP000694892">
    <property type="component" value="Chromosome 7L"/>
</dbReference>
<feature type="compositionally biased region" description="Acidic residues" evidence="1">
    <location>
        <begin position="297"/>
        <end position="306"/>
    </location>
</feature>
<dbReference type="CDD" id="cd19941">
    <property type="entry name" value="TIL"/>
    <property type="match status" value="1"/>
</dbReference>
<evidence type="ECO:0000313" key="3">
    <source>
        <dbReference type="EMBL" id="OCT73570.1"/>
    </source>
</evidence>
<feature type="compositionally biased region" description="Basic and acidic residues" evidence="1">
    <location>
        <begin position="242"/>
        <end position="260"/>
    </location>
</feature>
<proteinExistence type="predicted"/>
<feature type="compositionally biased region" description="Acidic residues" evidence="1">
    <location>
        <begin position="266"/>
        <end position="287"/>
    </location>
</feature>
<dbReference type="SUPFAM" id="SSF57567">
    <property type="entry name" value="Serine protease inhibitors"/>
    <property type="match status" value="1"/>
</dbReference>
<reference evidence="4" key="1">
    <citation type="journal article" date="2016" name="Nature">
        <title>Genome evolution in the allotetraploid frog Xenopus laevis.</title>
        <authorList>
            <person name="Session A.M."/>
            <person name="Uno Y."/>
            <person name="Kwon T."/>
            <person name="Chapman J.A."/>
            <person name="Toyoda A."/>
            <person name="Takahashi S."/>
            <person name="Fukui A."/>
            <person name="Hikosaka A."/>
            <person name="Suzuki A."/>
            <person name="Kondo M."/>
            <person name="van Heeringen S.J."/>
            <person name="Quigley I."/>
            <person name="Heinz S."/>
            <person name="Ogino H."/>
            <person name="Ochi H."/>
            <person name="Hellsten U."/>
            <person name="Lyons J.B."/>
            <person name="Simakov O."/>
            <person name="Putnam N."/>
            <person name="Stites J."/>
            <person name="Kuroki Y."/>
            <person name="Tanaka T."/>
            <person name="Michiue T."/>
            <person name="Watanabe M."/>
            <person name="Bogdanovic O."/>
            <person name="Lister R."/>
            <person name="Georgiou G."/>
            <person name="Paranjpe S.S."/>
            <person name="van Kruijsbergen I."/>
            <person name="Shu S."/>
            <person name="Carlson J."/>
            <person name="Kinoshita T."/>
            <person name="Ohta Y."/>
            <person name="Mawaribuchi S."/>
            <person name="Jenkins J."/>
            <person name="Grimwood J."/>
            <person name="Schmutz J."/>
            <person name="Mitros T."/>
            <person name="Mozaffari S.V."/>
            <person name="Suzuki Y."/>
            <person name="Haramoto Y."/>
            <person name="Yamamoto T.S."/>
            <person name="Takagi C."/>
            <person name="Heald R."/>
            <person name="Miller K."/>
            <person name="Haudenschild C."/>
            <person name="Kitzman J."/>
            <person name="Nakayama T."/>
            <person name="Izutsu Y."/>
            <person name="Robert J."/>
            <person name="Fortriede J."/>
            <person name="Burns K."/>
            <person name="Lotay V."/>
            <person name="Karimi K."/>
            <person name="Yasuoka Y."/>
            <person name="Dichmann D.S."/>
            <person name="Flajnik M.F."/>
            <person name="Houston D.W."/>
            <person name="Shendure J."/>
            <person name="DuPasquier L."/>
            <person name="Vize P.D."/>
            <person name="Zorn A.M."/>
            <person name="Ito M."/>
            <person name="Marcotte E.M."/>
            <person name="Wallingford J.B."/>
            <person name="Ito Y."/>
            <person name="Asashima M."/>
            <person name="Ueno N."/>
            <person name="Matsuda Y."/>
            <person name="Veenstra G.J."/>
            <person name="Fujiyama A."/>
            <person name="Harland R.M."/>
            <person name="Taira M."/>
            <person name="Rokhsar D.S."/>
        </authorList>
    </citation>
    <scope>NUCLEOTIDE SEQUENCE [LARGE SCALE GENOMIC DNA]</scope>
    <source>
        <strain evidence="4">J</strain>
    </source>
</reference>
<keyword evidence="2" id="KW-0812">Transmembrane</keyword>
<organism evidence="3 4">
    <name type="scientific">Xenopus laevis</name>
    <name type="common">African clawed frog</name>
    <dbReference type="NCBI Taxonomy" id="8355"/>
    <lineage>
        <taxon>Eukaryota</taxon>
        <taxon>Metazoa</taxon>
        <taxon>Chordata</taxon>
        <taxon>Craniata</taxon>
        <taxon>Vertebrata</taxon>
        <taxon>Euteleostomi</taxon>
        <taxon>Amphibia</taxon>
        <taxon>Batrachia</taxon>
        <taxon>Anura</taxon>
        <taxon>Pipoidea</taxon>
        <taxon>Pipidae</taxon>
        <taxon>Xenopodinae</taxon>
        <taxon>Xenopus</taxon>
        <taxon>Xenopus</taxon>
    </lineage>
</organism>
<accession>A0A974CHP3</accession>
<keyword evidence="2" id="KW-0472">Membrane</keyword>
<evidence type="ECO:0000256" key="2">
    <source>
        <dbReference type="SAM" id="Phobius"/>
    </source>
</evidence>
<name>A0A974CHP3_XENLA</name>
<dbReference type="Gene3D" id="2.10.25.10">
    <property type="entry name" value="Laminin"/>
    <property type="match status" value="1"/>
</dbReference>
<evidence type="ECO:0008006" key="5">
    <source>
        <dbReference type="Google" id="ProtNLM"/>
    </source>
</evidence>
<feature type="transmembrane region" description="Helical" evidence="2">
    <location>
        <begin position="23"/>
        <end position="44"/>
    </location>
</feature>
<keyword evidence="2" id="KW-1133">Transmembrane helix</keyword>
<dbReference type="AlphaFoldDB" id="A0A974CHP3"/>
<sequence>MLHQTLSSNQVVTECASKKSKKVLFLLTALPGYPLYCPILLFLFPVQRNMLHHFHYILKNVLLYYSFQLFLDFLFDSDVPVFAPLAFYLCSPHIVSDISDMLSSKPLWMDQDNKVTMHLNLLTLLALSCPDGAAWVECAGCGNDCLTVGKACAFICQPGCKCEQQGYVLLEGACVPVSECLAKNESTPNVLASEEAASEEAASEDAASDEAASEEAASEEAASDEATSEEAASDEATSEAAASEKVDSEEADSGEPKNEEANNEQPDSEEASNEKAETEEDTNEESSPEVALTAEPSNEESDEEESASEKVVPDSEEPSTETSSQEEPNGESATDVADRFGFVLVFSRIFHKGFWGSDESEKVDSVHPYCREKAIVNETIPLFVELTAKIQFKRILQ</sequence>
<protein>
    <recommendedName>
        <fullName evidence="5">TIL domain-containing protein</fullName>
    </recommendedName>
</protein>